<proteinExistence type="inferred from homology"/>
<dbReference type="CDD" id="cd08502">
    <property type="entry name" value="PBP2_NikA_DppA_OppA_like_16"/>
    <property type="match status" value="1"/>
</dbReference>
<protein>
    <submittedName>
        <fullName evidence="6">ABC transporter substrate-binding protein</fullName>
    </submittedName>
</protein>
<comment type="subcellular location">
    <subcellularLocation>
        <location evidence="1">Periplasm</location>
    </subcellularLocation>
</comment>
<evidence type="ECO:0000259" key="5">
    <source>
        <dbReference type="Pfam" id="PF00496"/>
    </source>
</evidence>
<evidence type="ECO:0000256" key="3">
    <source>
        <dbReference type="ARBA" id="ARBA00022729"/>
    </source>
</evidence>
<feature type="chain" id="PRO_5031538878" evidence="4">
    <location>
        <begin position="28"/>
        <end position="514"/>
    </location>
</feature>
<dbReference type="EMBL" id="VZDO01000018">
    <property type="protein sequence ID" value="KAB0677226.1"/>
    <property type="molecule type" value="Genomic_DNA"/>
</dbReference>
<dbReference type="Gene3D" id="3.10.105.10">
    <property type="entry name" value="Dipeptide-binding Protein, Domain 3"/>
    <property type="match status" value="1"/>
</dbReference>
<keyword evidence="3 4" id="KW-0732">Signal</keyword>
<dbReference type="AlphaFoldDB" id="A0A7V7TV44"/>
<dbReference type="InterPro" id="IPR000914">
    <property type="entry name" value="SBP_5_dom"/>
</dbReference>
<accession>A0A7V7TV44</accession>
<dbReference type="GO" id="GO:0030288">
    <property type="term" value="C:outer membrane-bounded periplasmic space"/>
    <property type="evidence" value="ECO:0007669"/>
    <property type="project" value="UniProtKB-ARBA"/>
</dbReference>
<feature type="domain" description="Solute-binding protein family 5" evidence="5">
    <location>
        <begin position="76"/>
        <end position="420"/>
    </location>
</feature>
<dbReference type="PANTHER" id="PTHR30290:SF38">
    <property type="entry name" value="D,D-DIPEPTIDE-BINDING PERIPLASMIC PROTEIN DDPA-RELATED"/>
    <property type="match status" value="1"/>
</dbReference>
<dbReference type="GO" id="GO:0015833">
    <property type="term" value="P:peptide transport"/>
    <property type="evidence" value="ECO:0007669"/>
    <property type="project" value="TreeGrafter"/>
</dbReference>
<dbReference type="Proteomes" id="UP000432089">
    <property type="component" value="Unassembled WGS sequence"/>
</dbReference>
<dbReference type="InterPro" id="IPR039424">
    <property type="entry name" value="SBP_5"/>
</dbReference>
<dbReference type="PANTHER" id="PTHR30290">
    <property type="entry name" value="PERIPLASMIC BINDING COMPONENT OF ABC TRANSPORTER"/>
    <property type="match status" value="1"/>
</dbReference>
<dbReference type="Pfam" id="PF00496">
    <property type="entry name" value="SBP_bac_5"/>
    <property type="match status" value="1"/>
</dbReference>
<dbReference type="SUPFAM" id="SSF53850">
    <property type="entry name" value="Periplasmic binding protein-like II"/>
    <property type="match status" value="1"/>
</dbReference>
<evidence type="ECO:0000256" key="4">
    <source>
        <dbReference type="SAM" id="SignalP"/>
    </source>
</evidence>
<dbReference type="GO" id="GO:1904680">
    <property type="term" value="F:peptide transmembrane transporter activity"/>
    <property type="evidence" value="ECO:0007669"/>
    <property type="project" value="TreeGrafter"/>
</dbReference>
<sequence length="514" mass="56039">MEASMRFRRTTAILALLAAMGAGPAPAAEPQRGGVVDVATIGEPPTLDPMASTADLVGIVSQHVFETLFTFGKDWQVVPLLAEAMPEITEGGRVYTIRLRQGVTFHDGSGMDSADVLASLKRWETVASRGQQAAKNIASIEAPDPATIRITLKEPYAPLLSLLAFNNAAAVILPAEDMAVPMEKPVGTGPYMLKERKPDQYIQLVRFDGYKPREDAANGYGGARHQYLDEIRFVPVPDPNTRVEGAVAGQFAYADSIPVESAGRLTGGKTEALTLKPFGWPVFVMNTKEGLLSDVKKRRAVLTALNPEDMLIAGFGSTDFYAVDGALYPDGYAWHNTQGVDAYGLGDAQKAAAALQEAGYDGATPLRILTSRQYEFHYKMAEVAAEYLKAAGFQVQLDVVDWATLTQRRQDPKLWDIFISHSPFLPEPSLIGVMQDSSPGWWQSEAKTKALAAFNAESDPAKRAELFGAVQKVFYDEVPAFKVGDFNALAAKSPKLQGFEPAPWPYFWNAWLEK</sequence>
<comment type="similarity">
    <text evidence="2">Belongs to the bacterial solute-binding protein 5 family.</text>
</comment>
<evidence type="ECO:0000313" key="6">
    <source>
        <dbReference type="EMBL" id="KAB0677226.1"/>
    </source>
</evidence>
<dbReference type="InterPro" id="IPR030678">
    <property type="entry name" value="Peptide/Ni-bd"/>
</dbReference>
<organism evidence="6 7">
    <name type="scientific">Plantimonas leprariae</name>
    <dbReference type="NCBI Taxonomy" id="2615207"/>
    <lineage>
        <taxon>Bacteria</taxon>
        <taxon>Pseudomonadati</taxon>
        <taxon>Pseudomonadota</taxon>
        <taxon>Alphaproteobacteria</taxon>
        <taxon>Hyphomicrobiales</taxon>
        <taxon>Aurantimonadaceae</taxon>
        <taxon>Plantimonas</taxon>
    </lineage>
</organism>
<evidence type="ECO:0000256" key="1">
    <source>
        <dbReference type="ARBA" id="ARBA00004418"/>
    </source>
</evidence>
<dbReference type="PIRSF" id="PIRSF002741">
    <property type="entry name" value="MppA"/>
    <property type="match status" value="1"/>
</dbReference>
<dbReference type="Gene3D" id="3.40.190.10">
    <property type="entry name" value="Periplasmic binding protein-like II"/>
    <property type="match status" value="1"/>
</dbReference>
<name>A0A7V7TV44_9HYPH</name>
<reference evidence="6 7" key="1">
    <citation type="submission" date="2019-09" db="EMBL/GenBank/DDBJ databases">
        <title>YIM 132180 draft genome.</title>
        <authorList>
            <person name="Zhang K."/>
        </authorList>
    </citation>
    <scope>NUCLEOTIDE SEQUENCE [LARGE SCALE GENOMIC DNA]</scope>
    <source>
        <strain evidence="6 7">YIM 132180</strain>
    </source>
</reference>
<dbReference type="GO" id="GO:0043190">
    <property type="term" value="C:ATP-binding cassette (ABC) transporter complex"/>
    <property type="evidence" value="ECO:0007669"/>
    <property type="project" value="InterPro"/>
</dbReference>
<evidence type="ECO:0000313" key="7">
    <source>
        <dbReference type="Proteomes" id="UP000432089"/>
    </source>
</evidence>
<evidence type="ECO:0000256" key="2">
    <source>
        <dbReference type="ARBA" id="ARBA00005695"/>
    </source>
</evidence>
<gene>
    <name evidence="6" type="ORF">F6X38_19085</name>
</gene>
<comment type="caution">
    <text evidence="6">The sequence shown here is derived from an EMBL/GenBank/DDBJ whole genome shotgun (WGS) entry which is preliminary data.</text>
</comment>
<keyword evidence="7" id="KW-1185">Reference proteome</keyword>
<feature type="signal peptide" evidence="4">
    <location>
        <begin position="1"/>
        <end position="27"/>
    </location>
</feature>